<evidence type="ECO:0000313" key="18">
    <source>
        <dbReference type="Ensembl" id="ENSMUNP00000023162.1"/>
    </source>
</evidence>
<dbReference type="InterPro" id="IPR017441">
    <property type="entry name" value="Protein_kinase_ATP_BS"/>
</dbReference>
<evidence type="ECO:0000256" key="2">
    <source>
        <dbReference type="ARBA" id="ARBA00004496"/>
    </source>
</evidence>
<dbReference type="Gene3D" id="1.10.510.10">
    <property type="entry name" value="Transferase(Phosphotransferase) domain 1"/>
    <property type="match status" value="1"/>
</dbReference>
<keyword evidence="11 16" id="KW-0067">ATP-binding</keyword>
<evidence type="ECO:0000256" key="16">
    <source>
        <dbReference type="RuleBase" id="RU000304"/>
    </source>
</evidence>
<dbReference type="SUPFAM" id="SSF56112">
    <property type="entry name" value="Protein kinase-like (PK-like)"/>
    <property type="match status" value="1"/>
</dbReference>
<evidence type="ECO:0000256" key="11">
    <source>
        <dbReference type="ARBA" id="ARBA00022840"/>
    </source>
</evidence>
<dbReference type="Pfam" id="PF00069">
    <property type="entry name" value="Pkinase"/>
    <property type="match status" value="1"/>
</dbReference>
<evidence type="ECO:0000313" key="19">
    <source>
        <dbReference type="Proteomes" id="UP000694405"/>
    </source>
</evidence>
<keyword evidence="5 16" id="KW-0723">Serine/threonine-protein kinase</keyword>
<dbReference type="FunFam" id="1.10.510.10:FF:000026">
    <property type="entry name" value="Calcium/calmodulin-dependent protein kinase type 1"/>
    <property type="match status" value="1"/>
</dbReference>
<evidence type="ECO:0000256" key="13">
    <source>
        <dbReference type="ARBA" id="ARBA00022860"/>
    </source>
</evidence>
<dbReference type="Proteomes" id="UP000694405">
    <property type="component" value="Chromosome 9"/>
</dbReference>
<reference evidence="18" key="1">
    <citation type="submission" date="2020-03" db="EMBL/GenBank/DDBJ databases">
        <title>Melopsittacus undulatus (budgerigar) genome, bMelUnd1, maternal haplotype with Z.</title>
        <authorList>
            <person name="Gedman G."/>
            <person name="Mountcastle J."/>
            <person name="Haase B."/>
            <person name="Formenti G."/>
            <person name="Wright T."/>
            <person name="Apodaca J."/>
            <person name="Pelan S."/>
            <person name="Chow W."/>
            <person name="Rhie A."/>
            <person name="Howe K."/>
            <person name="Fedrigo O."/>
            <person name="Jarvis E.D."/>
        </authorList>
    </citation>
    <scope>NUCLEOTIDE SEQUENCE [LARGE SCALE GENOMIC DNA]</scope>
</reference>
<keyword evidence="3" id="KW-0963">Cytoplasm</keyword>
<evidence type="ECO:0000256" key="5">
    <source>
        <dbReference type="ARBA" id="ARBA00022527"/>
    </source>
</evidence>
<evidence type="ECO:0000256" key="14">
    <source>
        <dbReference type="ARBA" id="ARBA00022902"/>
    </source>
</evidence>
<accession>A0A8V5H8B1</accession>
<dbReference type="PROSITE" id="PS00107">
    <property type="entry name" value="PROTEIN_KINASE_ATP"/>
    <property type="match status" value="1"/>
</dbReference>
<evidence type="ECO:0000256" key="3">
    <source>
        <dbReference type="ARBA" id="ARBA00022490"/>
    </source>
</evidence>
<keyword evidence="10" id="KW-0418">Kinase</keyword>
<keyword evidence="8" id="KW-0808">Transferase</keyword>
<dbReference type="PROSITE" id="PS00108">
    <property type="entry name" value="PROTEIN_KINASE_ST"/>
    <property type="match status" value="1"/>
</dbReference>
<keyword evidence="14" id="KW-0524">Neurogenesis</keyword>
<keyword evidence="4" id="KW-1017">Isopeptide bond</keyword>
<dbReference type="GO" id="GO:0007399">
    <property type="term" value="P:nervous system development"/>
    <property type="evidence" value="ECO:0007669"/>
    <property type="project" value="UniProtKB-KW"/>
</dbReference>
<dbReference type="CDD" id="cd14083">
    <property type="entry name" value="STKc_CaMKI"/>
    <property type="match status" value="1"/>
</dbReference>
<gene>
    <name evidence="18" type="primary">LOC101881284</name>
</gene>
<keyword evidence="15" id="KW-0539">Nucleus</keyword>
<feature type="region of interest" description="Disordered" evidence="17">
    <location>
        <begin position="332"/>
        <end position="351"/>
    </location>
</feature>
<evidence type="ECO:0000256" key="12">
    <source>
        <dbReference type="ARBA" id="ARBA00022843"/>
    </source>
</evidence>
<evidence type="ECO:0000256" key="15">
    <source>
        <dbReference type="ARBA" id="ARBA00023242"/>
    </source>
</evidence>
<keyword evidence="19" id="KW-1185">Reference proteome</keyword>
<dbReference type="GO" id="GO:0004674">
    <property type="term" value="F:protein serine/threonine kinase activity"/>
    <property type="evidence" value="ECO:0007669"/>
    <property type="project" value="UniProtKB-KW"/>
</dbReference>
<dbReference type="GO" id="GO:0005634">
    <property type="term" value="C:nucleus"/>
    <property type="evidence" value="ECO:0007669"/>
    <property type="project" value="UniProtKB-SubCell"/>
</dbReference>
<keyword evidence="6" id="KW-0021">Allosteric enzyme</keyword>
<protein>
    <submittedName>
        <fullName evidence="18">Uncharacterized protein</fullName>
    </submittedName>
</protein>
<keyword evidence="9 16" id="KW-0547">Nucleotide-binding</keyword>
<keyword evidence="12" id="KW-0832">Ubl conjugation</keyword>
<reference evidence="18" key="3">
    <citation type="submission" date="2025-09" db="UniProtKB">
        <authorList>
            <consortium name="Ensembl"/>
        </authorList>
    </citation>
    <scope>IDENTIFICATION</scope>
</reference>
<organism evidence="18 19">
    <name type="scientific">Melopsittacus undulatus</name>
    <name type="common">Budgerigar</name>
    <name type="synonym">Psittacus undulatus</name>
    <dbReference type="NCBI Taxonomy" id="13146"/>
    <lineage>
        <taxon>Eukaryota</taxon>
        <taxon>Metazoa</taxon>
        <taxon>Chordata</taxon>
        <taxon>Craniata</taxon>
        <taxon>Vertebrata</taxon>
        <taxon>Euteleostomi</taxon>
        <taxon>Archelosauria</taxon>
        <taxon>Archosauria</taxon>
        <taxon>Dinosauria</taxon>
        <taxon>Saurischia</taxon>
        <taxon>Theropoda</taxon>
        <taxon>Coelurosauria</taxon>
        <taxon>Aves</taxon>
        <taxon>Neognathae</taxon>
        <taxon>Neoaves</taxon>
        <taxon>Telluraves</taxon>
        <taxon>Australaves</taxon>
        <taxon>Psittaciformes</taxon>
        <taxon>Psittaculidae</taxon>
        <taxon>Melopsittacus</taxon>
    </lineage>
</organism>
<dbReference type="FunFam" id="3.30.200.20:FF:000203">
    <property type="entry name" value="Calcium/calmodulin-dependent protein kinase type 1"/>
    <property type="match status" value="1"/>
</dbReference>
<dbReference type="InterPro" id="IPR011009">
    <property type="entry name" value="Kinase-like_dom_sf"/>
</dbReference>
<keyword evidence="7" id="KW-0597">Phosphoprotein</keyword>
<dbReference type="Gene3D" id="3.30.200.20">
    <property type="entry name" value="Phosphorylase Kinase, domain 1"/>
    <property type="match status" value="1"/>
</dbReference>
<dbReference type="PROSITE" id="PS50011">
    <property type="entry name" value="PROTEIN_KINASE_DOM"/>
    <property type="match status" value="1"/>
</dbReference>
<sequence>MDRTRVSPRGIMPLGRDGSSWKKRTEDIRRIYEFREVLGTGAFSEVVLAEEKATRKLVAIKCITKKALEGKETSIENEIAVLHKIKHPNIVALDDIYESSTHLYLIMQLVSGGELFDRIVEKGFYTERDASALIRQILDAVKYLHDMGIVHRDLKPENLLYYSMDEDSKIMISDFGLSKIEGCGSVMSTACGTPGYVAPEVLAQKPYSKAVDCWSIGVIAYILLCGYPPFYDENDAKLFEQILRAEYEFDSPYWDDISDSAKDFIQHLMEKDPCKRFTCEQALQHPWIAGDTALDKNIHQSVSEQIKKNFAKSKWKQAFYATAVVRHMRKLQHQPAPASGRGGAPATVSPDPPIPSCPHWGCCRALTPSSSPRVAPRAPVPEQSPASAPALSTAPHGHNLGAGGGGPPMGTVWGGEQRGTLWGHPALLPRAVWGCPTLQAHSRALHWGSPQERVCPPRPRLGAVLGPPSHPPHHPTPAPALPHTPA</sequence>
<evidence type="ECO:0000256" key="10">
    <source>
        <dbReference type="ARBA" id="ARBA00022777"/>
    </source>
</evidence>
<comment type="subcellular location">
    <subcellularLocation>
        <location evidence="2">Cytoplasm</location>
    </subcellularLocation>
    <subcellularLocation>
        <location evidence="1">Nucleus</location>
    </subcellularLocation>
</comment>
<dbReference type="Ensembl" id="ENSMUNT00000028869.1">
    <property type="protein sequence ID" value="ENSMUNP00000023162.1"/>
    <property type="gene ID" value="ENSMUNG00000002154.2"/>
</dbReference>
<proteinExistence type="inferred from homology"/>
<feature type="compositionally biased region" description="Pro residues" evidence="17">
    <location>
        <begin position="468"/>
        <end position="486"/>
    </location>
</feature>
<feature type="region of interest" description="Disordered" evidence="17">
    <location>
        <begin position="371"/>
        <end position="417"/>
    </location>
</feature>
<feature type="compositionally biased region" description="Low complexity" evidence="17">
    <location>
        <begin position="371"/>
        <end position="399"/>
    </location>
</feature>
<dbReference type="GO" id="GO:0005516">
    <property type="term" value="F:calmodulin binding"/>
    <property type="evidence" value="ECO:0007669"/>
    <property type="project" value="UniProtKB-KW"/>
</dbReference>
<dbReference type="InterPro" id="IPR008271">
    <property type="entry name" value="Ser/Thr_kinase_AS"/>
</dbReference>
<evidence type="ECO:0000256" key="9">
    <source>
        <dbReference type="ARBA" id="ARBA00022741"/>
    </source>
</evidence>
<dbReference type="InterPro" id="IPR000719">
    <property type="entry name" value="Prot_kinase_dom"/>
</dbReference>
<evidence type="ECO:0000256" key="17">
    <source>
        <dbReference type="SAM" id="MobiDB-lite"/>
    </source>
</evidence>
<evidence type="ECO:0000256" key="8">
    <source>
        <dbReference type="ARBA" id="ARBA00022679"/>
    </source>
</evidence>
<dbReference type="GO" id="GO:0005737">
    <property type="term" value="C:cytoplasm"/>
    <property type="evidence" value="ECO:0007669"/>
    <property type="project" value="UniProtKB-SubCell"/>
</dbReference>
<dbReference type="PANTHER" id="PTHR24347">
    <property type="entry name" value="SERINE/THREONINE-PROTEIN KINASE"/>
    <property type="match status" value="1"/>
</dbReference>
<name>A0A8V5H8B1_MELUD</name>
<evidence type="ECO:0000256" key="6">
    <source>
        <dbReference type="ARBA" id="ARBA00022533"/>
    </source>
</evidence>
<dbReference type="SMART" id="SM00220">
    <property type="entry name" value="S_TKc"/>
    <property type="match status" value="1"/>
</dbReference>
<reference evidence="18" key="2">
    <citation type="submission" date="2025-08" db="UniProtKB">
        <authorList>
            <consortium name="Ensembl"/>
        </authorList>
    </citation>
    <scope>IDENTIFICATION</scope>
</reference>
<keyword evidence="13" id="KW-0112">Calmodulin-binding</keyword>
<evidence type="ECO:0000256" key="1">
    <source>
        <dbReference type="ARBA" id="ARBA00004123"/>
    </source>
</evidence>
<feature type="compositionally biased region" description="Gly residues" evidence="17">
    <location>
        <begin position="400"/>
        <end position="417"/>
    </location>
</feature>
<evidence type="ECO:0000256" key="4">
    <source>
        <dbReference type="ARBA" id="ARBA00022499"/>
    </source>
</evidence>
<evidence type="ECO:0000256" key="7">
    <source>
        <dbReference type="ARBA" id="ARBA00022553"/>
    </source>
</evidence>
<feature type="region of interest" description="Disordered" evidence="17">
    <location>
        <begin position="456"/>
        <end position="486"/>
    </location>
</feature>
<comment type="similarity">
    <text evidence="16">Belongs to the protein kinase superfamily.</text>
</comment>
<dbReference type="GO" id="GO:0005524">
    <property type="term" value="F:ATP binding"/>
    <property type="evidence" value="ECO:0007669"/>
    <property type="project" value="UniProtKB-UniRule"/>
</dbReference>
<dbReference type="AlphaFoldDB" id="A0A8V5H8B1"/>